<evidence type="ECO:0000256" key="1">
    <source>
        <dbReference type="SAM" id="Phobius"/>
    </source>
</evidence>
<gene>
    <name evidence="2" type="ORF">ALQ30_200007</name>
</gene>
<evidence type="ECO:0000313" key="3">
    <source>
        <dbReference type="Proteomes" id="UP000281604"/>
    </source>
</evidence>
<dbReference type="Proteomes" id="UP000281604">
    <property type="component" value="Unassembled WGS sequence"/>
</dbReference>
<keyword evidence="1" id="KW-1133">Transmembrane helix</keyword>
<name>A0A3M4B5X8_9PSED</name>
<dbReference type="EMBL" id="RBQE01000064">
    <property type="protein sequence ID" value="RMP13865.1"/>
    <property type="molecule type" value="Genomic_DNA"/>
</dbReference>
<comment type="caution">
    <text evidence="2">The sequence shown here is derived from an EMBL/GenBank/DDBJ whole genome shotgun (WGS) entry which is preliminary data.</text>
</comment>
<sequence>MVGLLISLVAVGAIPCGGGRYTVWRWALYRVAVGAIPCGGEICIVLRLRLRLRLRMMLLPRERGLRMKTSDFEEDILRLRKEGETYDAITLWLAKNKGFVVSPSSIRSFLKRLEVLKAAKK</sequence>
<reference evidence="2 3" key="1">
    <citation type="submission" date="2018-08" db="EMBL/GenBank/DDBJ databases">
        <title>Recombination of ecologically and evolutionarily significant loci maintains genetic cohesion in the Pseudomonas syringae species complex.</title>
        <authorList>
            <person name="Dillon M."/>
            <person name="Thakur S."/>
            <person name="Almeida R.N.D."/>
            <person name="Weir B.S."/>
            <person name="Guttman D.S."/>
        </authorList>
    </citation>
    <scope>NUCLEOTIDE SEQUENCE [LARGE SCALE GENOMIC DNA]</scope>
    <source>
        <strain evidence="2 3">ICMP 3706</strain>
    </source>
</reference>
<keyword evidence="1" id="KW-0812">Transmembrane</keyword>
<organism evidence="2 3">
    <name type="scientific">Pseudomonas syringae pv. persicae</name>
    <dbReference type="NCBI Taxonomy" id="237306"/>
    <lineage>
        <taxon>Bacteria</taxon>
        <taxon>Pseudomonadati</taxon>
        <taxon>Pseudomonadota</taxon>
        <taxon>Gammaproteobacteria</taxon>
        <taxon>Pseudomonadales</taxon>
        <taxon>Pseudomonadaceae</taxon>
        <taxon>Pseudomonas</taxon>
    </lineage>
</organism>
<protein>
    <submittedName>
        <fullName evidence="2">Uncharacterized protein</fullName>
    </submittedName>
</protein>
<evidence type="ECO:0000313" key="2">
    <source>
        <dbReference type="EMBL" id="RMP13865.1"/>
    </source>
</evidence>
<keyword evidence="1" id="KW-0472">Membrane</keyword>
<proteinExistence type="predicted"/>
<feature type="transmembrane region" description="Helical" evidence="1">
    <location>
        <begin position="28"/>
        <end position="48"/>
    </location>
</feature>
<accession>A0A3M4B5X8</accession>
<dbReference type="AlphaFoldDB" id="A0A3M4B5X8"/>